<name>A0AAE0C508_9CHLO</name>
<evidence type="ECO:0000313" key="2">
    <source>
        <dbReference type="Proteomes" id="UP001190700"/>
    </source>
</evidence>
<accession>A0AAE0C508</accession>
<protein>
    <submittedName>
        <fullName evidence="1">Uncharacterized protein</fullName>
    </submittedName>
</protein>
<evidence type="ECO:0000313" key="1">
    <source>
        <dbReference type="EMBL" id="KAK3247833.1"/>
    </source>
</evidence>
<comment type="caution">
    <text evidence="1">The sequence shown here is derived from an EMBL/GenBank/DDBJ whole genome shotgun (WGS) entry which is preliminary data.</text>
</comment>
<dbReference type="Proteomes" id="UP001190700">
    <property type="component" value="Unassembled WGS sequence"/>
</dbReference>
<dbReference type="EMBL" id="LGRX02028627">
    <property type="protein sequence ID" value="KAK3247833.1"/>
    <property type="molecule type" value="Genomic_DNA"/>
</dbReference>
<gene>
    <name evidence="1" type="ORF">CYMTET_42680</name>
</gene>
<reference evidence="1 2" key="1">
    <citation type="journal article" date="2015" name="Genome Biol. Evol.">
        <title>Comparative Genomics of a Bacterivorous Green Alga Reveals Evolutionary Causalities and Consequences of Phago-Mixotrophic Mode of Nutrition.</title>
        <authorList>
            <person name="Burns J.A."/>
            <person name="Paasch A."/>
            <person name="Narechania A."/>
            <person name="Kim E."/>
        </authorList>
    </citation>
    <scope>NUCLEOTIDE SEQUENCE [LARGE SCALE GENOMIC DNA]</scope>
    <source>
        <strain evidence="1 2">PLY_AMNH</strain>
    </source>
</reference>
<sequence length="83" mass="9057">MSEEAVFGLLVPRLPCDIVEPQVGSTSGDWGLTTGNGGKDWNVKRVKSTNVINFSNSRIAGSEARHAFTEVLMCYQQVVEAEK</sequence>
<dbReference type="AlphaFoldDB" id="A0AAE0C508"/>
<keyword evidence="2" id="KW-1185">Reference proteome</keyword>
<organism evidence="1 2">
    <name type="scientific">Cymbomonas tetramitiformis</name>
    <dbReference type="NCBI Taxonomy" id="36881"/>
    <lineage>
        <taxon>Eukaryota</taxon>
        <taxon>Viridiplantae</taxon>
        <taxon>Chlorophyta</taxon>
        <taxon>Pyramimonadophyceae</taxon>
        <taxon>Pyramimonadales</taxon>
        <taxon>Pyramimonadaceae</taxon>
        <taxon>Cymbomonas</taxon>
    </lineage>
</organism>
<proteinExistence type="predicted"/>